<evidence type="ECO:0000259" key="1">
    <source>
        <dbReference type="Pfam" id="PF12937"/>
    </source>
</evidence>
<accession>A0A438MU16</accession>
<evidence type="ECO:0000313" key="2">
    <source>
        <dbReference type="EMBL" id="RVX66439.1"/>
    </source>
</evidence>
<protein>
    <recommendedName>
        <fullName evidence="1">F-box domain-containing protein</fullName>
    </recommendedName>
</protein>
<dbReference type="AlphaFoldDB" id="A0A438MU16"/>
<feature type="domain" description="F-box" evidence="1">
    <location>
        <begin position="60"/>
        <end position="89"/>
    </location>
</feature>
<dbReference type="Proteomes" id="UP000288859">
    <property type="component" value="Unassembled WGS sequence"/>
</dbReference>
<gene>
    <name evidence="2" type="ORF">B0A52_09669</name>
</gene>
<dbReference type="EMBL" id="NAJM01000061">
    <property type="protein sequence ID" value="RVX66439.1"/>
    <property type="molecule type" value="Genomic_DNA"/>
</dbReference>
<dbReference type="SUPFAM" id="SSF81383">
    <property type="entry name" value="F-box domain"/>
    <property type="match status" value="1"/>
</dbReference>
<dbReference type="InterPro" id="IPR036047">
    <property type="entry name" value="F-box-like_dom_sf"/>
</dbReference>
<dbReference type="OrthoDB" id="1638493at2759"/>
<comment type="caution">
    <text evidence="2">The sequence shown here is derived from an EMBL/GenBank/DDBJ whole genome shotgun (WGS) entry which is preliminary data.</text>
</comment>
<organism evidence="2 3">
    <name type="scientific">Exophiala mesophila</name>
    <name type="common">Black yeast-like fungus</name>
    <dbReference type="NCBI Taxonomy" id="212818"/>
    <lineage>
        <taxon>Eukaryota</taxon>
        <taxon>Fungi</taxon>
        <taxon>Dikarya</taxon>
        <taxon>Ascomycota</taxon>
        <taxon>Pezizomycotina</taxon>
        <taxon>Eurotiomycetes</taxon>
        <taxon>Chaetothyriomycetidae</taxon>
        <taxon>Chaetothyriales</taxon>
        <taxon>Herpotrichiellaceae</taxon>
        <taxon>Exophiala</taxon>
    </lineage>
</organism>
<dbReference type="InterPro" id="IPR001810">
    <property type="entry name" value="F-box_dom"/>
</dbReference>
<dbReference type="CDD" id="cd09917">
    <property type="entry name" value="F-box_SF"/>
    <property type="match status" value="1"/>
</dbReference>
<reference evidence="2 3" key="1">
    <citation type="submission" date="2017-03" db="EMBL/GenBank/DDBJ databases">
        <title>Genomes of endolithic fungi from Antarctica.</title>
        <authorList>
            <person name="Coleine C."/>
            <person name="Masonjones S."/>
            <person name="Stajich J.E."/>
        </authorList>
    </citation>
    <scope>NUCLEOTIDE SEQUENCE [LARGE SCALE GENOMIC DNA]</scope>
    <source>
        <strain evidence="2 3">CCFEE 6314</strain>
    </source>
</reference>
<dbReference type="Pfam" id="PF12937">
    <property type="entry name" value="F-box-like"/>
    <property type="match status" value="1"/>
</dbReference>
<proteinExistence type="predicted"/>
<name>A0A438MU16_EXOME</name>
<dbReference type="VEuPathDB" id="FungiDB:PV10_03890"/>
<evidence type="ECO:0000313" key="3">
    <source>
        <dbReference type="Proteomes" id="UP000288859"/>
    </source>
</evidence>
<sequence>MGLEVVLNSGKMCPLIQQNAASGAGIPFTNASNHDSPRTGAERYLRRTEINSMAMDALAPELLIHIFKSLHSAADIINLSLTCRYFNSLLPKSQKLALFFHTVDQEMGPVEEAIQLLTQNDQQALHIPRNPPLSFALLAQVTTVGRVAQRFVSLYPLHKWTYENSENRRMLQHDEARRLRRAVYRFWSHCQALHSHTLYRTSRPGSVNSERLQLLRSWSTAELLELEDFRGILEQLLASEICPTDGDVFSRHPQTKSVYSFPFKRDTLLDPVKSSIYAEVFHTSGHETSEPTQDSRLSTQERRFKCMQGWGSDLENFYVVQAFLKLTPAQLLWLLDHAVYKSDVEQFVESQTMDLCFLESGSMLFHEWVTVLHQRGVDVQQVRDSIWEGEAGIVRAQESQVV</sequence>